<dbReference type="Gene3D" id="4.10.220.110">
    <property type="match status" value="1"/>
</dbReference>
<dbReference type="EMBL" id="KP795701">
    <property type="protein sequence ID" value="AKN40596.1"/>
    <property type="molecule type" value="Genomic_DNA"/>
</dbReference>
<accession>A0A0H4A417</accession>
<dbReference type="SUPFAM" id="SSF69349">
    <property type="entry name" value="Phage fibre proteins"/>
    <property type="match status" value="1"/>
</dbReference>
<proteinExistence type="inferred from homology"/>
<dbReference type="NCBIfam" id="TIGR03361">
    <property type="entry name" value="VI_Rhs_Vgr"/>
    <property type="match status" value="1"/>
</dbReference>
<comment type="similarity">
    <text evidence="1">Belongs to the VgrG protein family.</text>
</comment>
<dbReference type="InterPro" id="IPR050708">
    <property type="entry name" value="T6SS_VgrG/RHS"/>
</dbReference>
<dbReference type="Gene3D" id="2.30.110.50">
    <property type="match status" value="1"/>
</dbReference>
<sequence>MATLAYTITVEGLSDDTFKLTQFNGQESLSLSYFNGAPCYGFRYDVDLASRLSTLTADDVVDRHVELKMYRNQQLVQRVHGIARAFTQKDIGHHHTFYALTLVPALERLSLRHNSRIFQHQTAPDIIATLLQEMGVHDYRFSLTQASLEREFCVQYRENNLDFLHRLAAEEGMVYSFVHEASMHTLVFSDSSALQTQLEPSIPFNALGGGVSDTPYIQSFHYQSEAHISQVELKDNSFKKPAYSFSQTAQAAHIEYQQSNYAYFDAPGRYKQDNSGAKFTQTRLEYLRREAQVASGKSNEPLLRAGYTFTMDGHLNKAFNRDWLLITVNRQGTQFQALEEESGQGATTYSNQWKAIPAHLNWQAVPESRPTVDGPMIATVVGPEGEEIFCDEYGRVKIRFHWDRDEVDDEQRSCWVRVSQSWAGGQYGAMALPRIGHEVIVSFLNGDPDQPIITGRTYHATHTPPYALPENKTKTVLRSQTHQGEGFNELSFEDQAEKEQIYLHAQKDFDAQVLNDMTQHVKHDQHITVDNDHFSQTKNNHHLTVEGERRALTKKDATEIVEGSLHQKVGDIYALTSANEIHLNAGTKVVIEAGAELTLKAGGSFVKVDASGVSLVGPGINLNSGGSAGSGSGFAGEMATLPKSIMATDVNSPSNETHSTMVETSTISPVSYAQMVEKGSLLKELCQCNGEGQCQTHT</sequence>
<dbReference type="InterPro" id="IPR006531">
    <property type="entry name" value="Gp5/Vgr_OB"/>
</dbReference>
<evidence type="ECO:0000256" key="1">
    <source>
        <dbReference type="ARBA" id="ARBA00005558"/>
    </source>
</evidence>
<dbReference type="PANTHER" id="PTHR32305:SF11">
    <property type="entry name" value="TYPE VI SECRETION SYSTEM SPIKE PROTEIN VGRG3"/>
    <property type="match status" value="1"/>
</dbReference>
<evidence type="ECO:0000313" key="4">
    <source>
        <dbReference type="EMBL" id="AKN40596.1"/>
    </source>
</evidence>
<evidence type="ECO:0000259" key="2">
    <source>
        <dbReference type="Pfam" id="PF04717"/>
    </source>
</evidence>
<evidence type="ECO:0000259" key="3">
    <source>
        <dbReference type="Pfam" id="PF22178"/>
    </source>
</evidence>
<dbReference type="Gene3D" id="2.40.50.230">
    <property type="entry name" value="Gp5 N-terminal domain"/>
    <property type="match status" value="1"/>
</dbReference>
<dbReference type="InterPro" id="IPR006533">
    <property type="entry name" value="T6SS_Vgr_RhsGE"/>
</dbReference>
<dbReference type="PANTHER" id="PTHR32305">
    <property type="match status" value="1"/>
</dbReference>
<reference evidence="4" key="1">
    <citation type="journal article" date="2015" name="MBio">
        <title>Eco-Evolutionary Dynamics of Episomes among Ecologically Cohesive Bacterial Populations.</title>
        <authorList>
            <person name="Xue H."/>
            <person name="Cordero O.X."/>
            <person name="Camas F.M."/>
            <person name="Trimble W."/>
            <person name="Meyer F."/>
            <person name="Guglielmini J."/>
            <person name="Rocha E.P."/>
            <person name="Polz M.F."/>
        </authorList>
    </citation>
    <scope>NUCLEOTIDE SEQUENCE</scope>
    <source>
        <strain evidence="4">FF_307</strain>
    </source>
</reference>
<dbReference type="InterPro" id="IPR054030">
    <property type="entry name" value="Gp5_Vgr_C"/>
</dbReference>
<dbReference type="AlphaFoldDB" id="A0A0H4A417"/>
<dbReference type="Pfam" id="PF04717">
    <property type="entry name" value="Phage_base_V"/>
    <property type="match status" value="1"/>
</dbReference>
<protein>
    <submittedName>
        <fullName evidence="4">VgrG-3 protein</fullName>
    </submittedName>
</protein>
<dbReference type="Gene3D" id="3.55.50.10">
    <property type="entry name" value="Baseplate protein-like domains"/>
    <property type="match status" value="1"/>
</dbReference>
<dbReference type="InterPro" id="IPR037026">
    <property type="entry name" value="Vgr_OB-fold_dom_sf"/>
</dbReference>
<dbReference type="Pfam" id="PF22178">
    <property type="entry name" value="Gp5_trimer_C"/>
    <property type="match status" value="1"/>
</dbReference>
<dbReference type="InterPro" id="IPR017847">
    <property type="entry name" value="T6SS_RhsGE_Vgr_subset"/>
</dbReference>
<feature type="domain" description="Gp5/Type VI secretion system Vgr C-terminal trimerisation" evidence="3">
    <location>
        <begin position="476"/>
        <end position="576"/>
    </location>
</feature>
<name>A0A0H4A417_9VIBR</name>
<organism evidence="4">
    <name type="scientific">Vibrio sp. FF_307</name>
    <dbReference type="NCBI Taxonomy" id="1652834"/>
    <lineage>
        <taxon>Bacteria</taxon>
        <taxon>Pseudomonadati</taxon>
        <taxon>Pseudomonadota</taxon>
        <taxon>Gammaproteobacteria</taxon>
        <taxon>Vibrionales</taxon>
        <taxon>Vibrionaceae</taxon>
        <taxon>Vibrio</taxon>
    </lineage>
</organism>
<dbReference type="NCBIfam" id="TIGR01646">
    <property type="entry name" value="vgr_GE"/>
    <property type="match status" value="1"/>
</dbReference>
<dbReference type="Pfam" id="PF05954">
    <property type="entry name" value="Phage_GPD"/>
    <property type="match status" value="1"/>
</dbReference>
<dbReference type="SUPFAM" id="SSF69255">
    <property type="entry name" value="gp5 N-terminal domain-like"/>
    <property type="match status" value="1"/>
</dbReference>
<feature type="domain" description="Gp5/Type VI secretion system Vgr protein OB-fold" evidence="2">
    <location>
        <begin position="393"/>
        <end position="458"/>
    </location>
</feature>
<dbReference type="SUPFAM" id="SSF69279">
    <property type="entry name" value="Phage tail proteins"/>
    <property type="match status" value="2"/>
</dbReference>